<feature type="chain" id="PRO_5046658772" description="Conidiation-specific protein 13" evidence="1">
    <location>
        <begin position="22"/>
        <end position="318"/>
    </location>
</feature>
<keyword evidence="1" id="KW-0732">Signal</keyword>
<evidence type="ECO:0000313" key="2">
    <source>
        <dbReference type="EMBL" id="KAL0253211.1"/>
    </source>
</evidence>
<name>A0ABR3BXU0_9PEZI</name>
<feature type="signal peptide" evidence="1">
    <location>
        <begin position="1"/>
        <end position="21"/>
    </location>
</feature>
<gene>
    <name evidence="2" type="ORF">SLS55_010183</name>
</gene>
<organism evidence="2 3">
    <name type="scientific">Diplodia seriata</name>
    <dbReference type="NCBI Taxonomy" id="420778"/>
    <lineage>
        <taxon>Eukaryota</taxon>
        <taxon>Fungi</taxon>
        <taxon>Dikarya</taxon>
        <taxon>Ascomycota</taxon>
        <taxon>Pezizomycotina</taxon>
        <taxon>Dothideomycetes</taxon>
        <taxon>Dothideomycetes incertae sedis</taxon>
        <taxon>Botryosphaeriales</taxon>
        <taxon>Botryosphaeriaceae</taxon>
        <taxon>Diplodia</taxon>
    </lineage>
</organism>
<dbReference type="Proteomes" id="UP001430584">
    <property type="component" value="Unassembled WGS sequence"/>
</dbReference>
<sequence>MFFTAFLWALLAATFVKSGLADLLRPEIDTVFADGLGPLDQPLVDNLPLTSYTLNQWAPGWIPADCKAMIEGQNMSATEMTVWSVTYADCVDPWVMCQHPSAELNLTAMIDLFGRLPVKMRSMIRHLAAIPGNAWAYNSGDNLLFSGTTGRISVFAHEVGHSMDYHGYFNDTRGQFSLSSLWLDNFEKDSGVADYYANTDQGENHSQEVVVALFDANVPGGLGSVTGNWSAILHQYATIQGFVGDGGDTLTPGGACSHRHNNSAAVPMTTEDAAQGPPPDVELTGPVHVYAFKPMEPVANATVVKEDGVAAPMVVKVF</sequence>
<dbReference type="RefSeq" id="XP_066627855.1">
    <property type="nucleotide sequence ID" value="XM_066781572.1"/>
</dbReference>
<keyword evidence="3" id="KW-1185">Reference proteome</keyword>
<dbReference type="EMBL" id="JAJVCZ030000012">
    <property type="protein sequence ID" value="KAL0253211.1"/>
    <property type="molecule type" value="Genomic_DNA"/>
</dbReference>
<reference evidence="2 3" key="1">
    <citation type="submission" date="2024-02" db="EMBL/GenBank/DDBJ databases">
        <title>De novo assembly and annotation of 12 fungi associated with fruit tree decline syndrome in Ontario, Canada.</title>
        <authorList>
            <person name="Sulman M."/>
            <person name="Ellouze W."/>
            <person name="Ilyukhin E."/>
        </authorList>
    </citation>
    <scope>NUCLEOTIDE SEQUENCE [LARGE SCALE GENOMIC DNA]</scope>
    <source>
        <strain evidence="2 3">FDS-637</strain>
    </source>
</reference>
<evidence type="ECO:0000313" key="3">
    <source>
        <dbReference type="Proteomes" id="UP001430584"/>
    </source>
</evidence>
<protein>
    <recommendedName>
        <fullName evidence="4">Conidiation-specific protein 13</fullName>
    </recommendedName>
</protein>
<proteinExistence type="predicted"/>
<comment type="caution">
    <text evidence="2">The sequence shown here is derived from an EMBL/GenBank/DDBJ whole genome shotgun (WGS) entry which is preliminary data.</text>
</comment>
<evidence type="ECO:0000256" key="1">
    <source>
        <dbReference type="SAM" id="SignalP"/>
    </source>
</evidence>
<accession>A0ABR3BXU0</accession>
<evidence type="ECO:0008006" key="4">
    <source>
        <dbReference type="Google" id="ProtNLM"/>
    </source>
</evidence>
<dbReference type="GeneID" id="92014268"/>